<dbReference type="Proteomes" id="UP000288028">
    <property type="component" value="Unassembled WGS sequence"/>
</dbReference>
<comment type="caution">
    <text evidence="2">The sequence shown here is derived from an EMBL/GenBank/DDBJ whole genome shotgun (WGS) entry which is preliminary data.</text>
</comment>
<sequence length="179" mass="20818">MVTQQAISHYENVTRVLDDVIWHSISKKLKVRVEYLKGEIEDPEGWDLWSKESGYTVEEIKDEIKRMKSVNHAGFLDNYQDLIYQAVKNLNGIGNTDKGIIEQVYESIQDIKYSLPEYYSDNSKEASISDEEYINLYEVSDIHEISERIYDDLDPSIFIEINTILNNALSELKDISDKL</sequence>
<dbReference type="RefSeq" id="WP_126792639.1">
    <property type="nucleotide sequence ID" value="NZ_CP060720.1"/>
</dbReference>
<evidence type="ECO:0000313" key="2">
    <source>
        <dbReference type="EMBL" id="RSU15821.1"/>
    </source>
</evidence>
<feature type="domain" description="HTH cro/C1-type" evidence="1">
    <location>
        <begin position="2"/>
        <end position="36"/>
    </location>
</feature>
<name>A0A430B684_9ENTE</name>
<organism evidence="2 3">
    <name type="scientific">Vagococcus carniphilus</name>
    <dbReference type="NCBI Taxonomy" id="218144"/>
    <lineage>
        <taxon>Bacteria</taxon>
        <taxon>Bacillati</taxon>
        <taxon>Bacillota</taxon>
        <taxon>Bacilli</taxon>
        <taxon>Lactobacillales</taxon>
        <taxon>Enterococcaceae</taxon>
        <taxon>Vagococcus</taxon>
    </lineage>
</organism>
<dbReference type="AlphaFoldDB" id="A0A430B684"/>
<dbReference type="OrthoDB" id="9805856at2"/>
<proteinExistence type="predicted"/>
<protein>
    <recommendedName>
        <fullName evidence="1">HTH cro/C1-type domain-containing protein</fullName>
    </recommendedName>
</protein>
<dbReference type="PROSITE" id="PS50943">
    <property type="entry name" value="HTH_CROC1"/>
    <property type="match status" value="1"/>
</dbReference>
<reference evidence="2 3" key="1">
    <citation type="submission" date="2017-05" db="EMBL/GenBank/DDBJ databases">
        <title>Vagococcus spp. assemblies.</title>
        <authorList>
            <person name="Gulvik C.A."/>
        </authorList>
    </citation>
    <scope>NUCLEOTIDE SEQUENCE [LARGE SCALE GENOMIC DNA]</scope>
    <source>
        <strain evidence="2 3">SS1714</strain>
    </source>
</reference>
<keyword evidence="3" id="KW-1185">Reference proteome</keyword>
<gene>
    <name evidence="2" type="ORF">CBF28_05135</name>
</gene>
<evidence type="ECO:0000313" key="3">
    <source>
        <dbReference type="Proteomes" id="UP000288028"/>
    </source>
</evidence>
<evidence type="ECO:0000259" key="1">
    <source>
        <dbReference type="PROSITE" id="PS50943"/>
    </source>
</evidence>
<dbReference type="EMBL" id="NGKB01000004">
    <property type="protein sequence ID" value="RSU15821.1"/>
    <property type="molecule type" value="Genomic_DNA"/>
</dbReference>
<accession>A0A430B684</accession>
<dbReference type="GeneID" id="95581676"/>
<dbReference type="InterPro" id="IPR001387">
    <property type="entry name" value="Cro/C1-type_HTH"/>
</dbReference>